<proteinExistence type="predicted"/>
<sequence length="208" mass="23563">MQKDRAAYRNVRFHVASTASIGGFYHNGSIMEENLIWILNDVLLLINEGHSWTIYSAQSRRPHHHSVKQTRCVWRLSSFLHRHSVSGQEDQFLGGVRARDGKCVISGQVNPGAQAKNGYKIVEFGPGSWGVDRRILNPICRDQALMIMSQMSSSDGTSNNPRLPICVVQESLFLNLTFPLGSDMMATLRDEPYGREMFEMEVRTYSQD</sequence>
<protein>
    <submittedName>
        <fullName evidence="1">Uncharacterized protein</fullName>
    </submittedName>
</protein>
<dbReference type="AlphaFoldDB" id="A0A1J9R6Y3"/>
<keyword evidence="2" id="KW-1185">Reference proteome</keyword>
<accession>A0A1J9R6Y3</accession>
<reference evidence="1 2" key="1">
    <citation type="submission" date="2015-08" db="EMBL/GenBank/DDBJ databases">
        <title>Emmonsia species relationships and genome sequence.</title>
        <authorList>
            <person name="Cuomo C.A."/>
            <person name="Schwartz I.S."/>
            <person name="Kenyon C."/>
            <person name="De Hoog G.S."/>
            <person name="Govender N.P."/>
            <person name="Botha A."/>
            <person name="Moreno L."/>
            <person name="De Vries M."/>
            <person name="Munoz J.F."/>
            <person name="Stielow J.B."/>
        </authorList>
    </citation>
    <scope>NUCLEOTIDE SEQUENCE [LARGE SCALE GENOMIC DNA]</scope>
    <source>
        <strain evidence="1 2">EI222</strain>
    </source>
</reference>
<organism evidence="1 2">
    <name type="scientific">Blastomyces percursus</name>
    <dbReference type="NCBI Taxonomy" id="1658174"/>
    <lineage>
        <taxon>Eukaryota</taxon>
        <taxon>Fungi</taxon>
        <taxon>Dikarya</taxon>
        <taxon>Ascomycota</taxon>
        <taxon>Pezizomycotina</taxon>
        <taxon>Eurotiomycetes</taxon>
        <taxon>Eurotiomycetidae</taxon>
        <taxon>Onygenales</taxon>
        <taxon>Ajellomycetaceae</taxon>
        <taxon>Blastomyces</taxon>
    </lineage>
</organism>
<evidence type="ECO:0000313" key="2">
    <source>
        <dbReference type="Proteomes" id="UP000242791"/>
    </source>
</evidence>
<evidence type="ECO:0000313" key="1">
    <source>
        <dbReference type="EMBL" id="OJD24263.1"/>
    </source>
</evidence>
<comment type="caution">
    <text evidence="1">The sequence shown here is derived from an EMBL/GenBank/DDBJ whole genome shotgun (WGS) entry which is preliminary data.</text>
</comment>
<dbReference type="OrthoDB" id="2142759at2759"/>
<name>A0A1J9R6Y3_9EURO</name>
<dbReference type="EMBL" id="LGTZ01000600">
    <property type="protein sequence ID" value="OJD24263.1"/>
    <property type="molecule type" value="Genomic_DNA"/>
</dbReference>
<dbReference type="VEuPathDB" id="FungiDB:ACJ73_04380"/>
<dbReference type="STRING" id="1658174.A0A1J9R6Y3"/>
<dbReference type="Proteomes" id="UP000242791">
    <property type="component" value="Unassembled WGS sequence"/>
</dbReference>
<gene>
    <name evidence="1" type="ORF">ACJ73_04380</name>
</gene>